<dbReference type="SUPFAM" id="SSF64356">
    <property type="entry name" value="SNARE-like"/>
    <property type="match status" value="1"/>
</dbReference>
<protein>
    <recommendedName>
        <fullName evidence="4">Sedlin</fullName>
    </recommendedName>
</protein>
<organism evidence="2 3">
    <name type="scientific">Trichosporon asahii var. asahii (strain CBS 8904)</name>
    <name type="common">Yeast</name>
    <dbReference type="NCBI Taxonomy" id="1220162"/>
    <lineage>
        <taxon>Eukaryota</taxon>
        <taxon>Fungi</taxon>
        <taxon>Dikarya</taxon>
        <taxon>Basidiomycota</taxon>
        <taxon>Agaricomycotina</taxon>
        <taxon>Tremellomycetes</taxon>
        <taxon>Trichosporonales</taxon>
        <taxon>Trichosporonaceae</taxon>
        <taxon>Trichosporon</taxon>
    </lineage>
</organism>
<dbReference type="Gene3D" id="3.30.450.70">
    <property type="match status" value="1"/>
</dbReference>
<dbReference type="PANTHER" id="PTHR12403">
    <property type="entry name" value="TRAFFICKING PROTEIN PARTICLE COMPLEX SUBUNIT 2"/>
    <property type="match status" value="1"/>
</dbReference>
<dbReference type="Pfam" id="PF04628">
    <property type="entry name" value="Sedlin_N"/>
    <property type="match status" value="1"/>
</dbReference>
<sequence>MGDRPPSVPLHLTSVAILGPDNAPLYVHAFTGPEDEMRAYHLAHAAVDVIEERIVMMSTPSRPADSYLGLLFCMEDMAFTLPSFVELHQLTPSYGFQTTTKLRLVLSVALVDAAIKDSDIVSVFRALHNLLLRVISNPFLSLPRSFHATPARAVRHTEESLAGLPPKESAGSAESAPADSAPSPDSPAKDDAKEVKNGKALRNEPIPQNRLFRADPADIRPEWFESERFKLGVAQLGQLLNGRA</sequence>
<dbReference type="HOGENOM" id="CLU_101893_0_0_1"/>
<dbReference type="STRING" id="1220162.K1VPT0"/>
<dbReference type="GO" id="GO:0006888">
    <property type="term" value="P:endoplasmic reticulum to Golgi vesicle-mediated transport"/>
    <property type="evidence" value="ECO:0007669"/>
    <property type="project" value="InterPro"/>
</dbReference>
<evidence type="ECO:0000313" key="3">
    <source>
        <dbReference type="Proteomes" id="UP000006757"/>
    </source>
</evidence>
<feature type="compositionally biased region" description="Low complexity" evidence="1">
    <location>
        <begin position="165"/>
        <end position="183"/>
    </location>
</feature>
<feature type="compositionally biased region" description="Basic and acidic residues" evidence="1">
    <location>
        <begin position="187"/>
        <end position="197"/>
    </location>
</feature>
<dbReference type="InterPro" id="IPR011012">
    <property type="entry name" value="Longin-like_dom_sf"/>
</dbReference>
<reference evidence="2 3" key="1">
    <citation type="journal article" date="2012" name="Eukaryot. Cell">
        <title>Genome sequence of the Trichosporon asahii environmental strain CBS 8904.</title>
        <authorList>
            <person name="Yang R.Y."/>
            <person name="Li H.T."/>
            <person name="Zhu H."/>
            <person name="Zhou G.P."/>
            <person name="Wang M."/>
            <person name="Wang L."/>
        </authorList>
    </citation>
    <scope>NUCLEOTIDE SEQUENCE [LARGE SCALE GENOMIC DNA]</scope>
    <source>
        <strain evidence="2 3">CBS 8904</strain>
    </source>
</reference>
<name>K1VPT0_TRIAC</name>
<dbReference type="AlphaFoldDB" id="K1VPT0"/>
<dbReference type="eggNOG" id="KOG3444">
    <property type="taxonomic scope" value="Eukaryota"/>
</dbReference>
<dbReference type="OMA" id="CMEDMAF"/>
<feature type="region of interest" description="Disordered" evidence="1">
    <location>
        <begin position="156"/>
        <end position="213"/>
    </location>
</feature>
<keyword evidence="3" id="KW-1185">Reference proteome</keyword>
<dbReference type="EMBL" id="AMBO01000384">
    <property type="protein sequence ID" value="EKC98682.1"/>
    <property type="molecule type" value="Genomic_DNA"/>
</dbReference>
<gene>
    <name evidence="2" type="ORF">A1Q2_07042</name>
</gene>
<comment type="caution">
    <text evidence="2">The sequence shown here is derived from an EMBL/GenBank/DDBJ whole genome shotgun (WGS) entry which is preliminary data.</text>
</comment>
<dbReference type="FunCoup" id="K1VPT0">
    <property type="interactions" value="27"/>
</dbReference>
<proteinExistence type="predicted"/>
<dbReference type="InParanoid" id="K1VPT0"/>
<evidence type="ECO:0008006" key="4">
    <source>
        <dbReference type="Google" id="ProtNLM"/>
    </source>
</evidence>
<accession>K1VPT0</accession>
<evidence type="ECO:0000313" key="2">
    <source>
        <dbReference type="EMBL" id="EKC98682.1"/>
    </source>
</evidence>
<dbReference type="GO" id="GO:0005737">
    <property type="term" value="C:cytoplasm"/>
    <property type="evidence" value="ECO:0007669"/>
    <property type="project" value="GOC"/>
</dbReference>
<dbReference type="OrthoDB" id="18320at2759"/>
<dbReference type="Proteomes" id="UP000006757">
    <property type="component" value="Unassembled WGS sequence"/>
</dbReference>
<dbReference type="InterPro" id="IPR006722">
    <property type="entry name" value="Sedlin"/>
</dbReference>
<evidence type="ECO:0000256" key="1">
    <source>
        <dbReference type="SAM" id="MobiDB-lite"/>
    </source>
</evidence>